<dbReference type="STRING" id="1931275.BV914_01955"/>
<sequence>MIMKWFKQLLSDTSTLARSVPKLPEDWGSYLYQTDDNLPASNRLNLALHDLAPLAGMDQRTWITLKLRQPNEHGLTAPEEYPAICKIEDDITDALVARGAVMVGSVTGHGQFSLIFYSPDTQDYDKIIDGVMKSYGGYEYSYHSEADPEWEAYLRFLYPDAYEYQFIVNRKIWTQLEQQGNLHEVERAVDHWLHFPTADDAKAAASEAEGLGYTMLALEHVSDGGEYPHQLNISRYNNTLPDEIDEYVHELMVLAEKNNGCYDGWGCVPVTQKPH</sequence>
<organism evidence="3 4">
    <name type="scientific">Neisseria dumasiana</name>
    <dbReference type="NCBI Taxonomy" id="1931275"/>
    <lineage>
        <taxon>Bacteria</taxon>
        <taxon>Pseudomonadati</taxon>
        <taxon>Pseudomonadota</taxon>
        <taxon>Betaproteobacteria</taxon>
        <taxon>Neisseriales</taxon>
        <taxon>Neisseriaceae</taxon>
        <taxon>Neisseria</taxon>
    </lineage>
</organism>
<evidence type="ECO:0000313" key="4">
    <source>
        <dbReference type="Proteomes" id="UP000193303"/>
    </source>
</evidence>
<evidence type="ECO:0000259" key="1">
    <source>
        <dbReference type="Pfam" id="PF05117"/>
    </source>
</evidence>
<evidence type="ECO:0008006" key="5">
    <source>
        <dbReference type="Google" id="ProtNLM"/>
    </source>
</evidence>
<dbReference type="Pfam" id="PF06877">
    <property type="entry name" value="RraB"/>
    <property type="match status" value="1"/>
</dbReference>
<proteinExistence type="predicted"/>
<evidence type="ECO:0000259" key="2">
    <source>
        <dbReference type="Pfam" id="PF06877"/>
    </source>
</evidence>
<dbReference type="InterPro" id="IPR009671">
    <property type="entry name" value="RraB_dom"/>
</dbReference>
<dbReference type="Pfam" id="PF05117">
    <property type="entry name" value="DUF695"/>
    <property type="match status" value="1"/>
</dbReference>
<dbReference type="Gene3D" id="3.30.70.970">
    <property type="entry name" value="RraB-like"/>
    <property type="match status" value="1"/>
</dbReference>
<dbReference type="EMBL" id="MTAB01000005">
    <property type="protein sequence ID" value="OSI23849.1"/>
    <property type="molecule type" value="Genomic_DNA"/>
</dbReference>
<dbReference type="InterPro" id="IPR036701">
    <property type="entry name" value="RraB-like_sf"/>
</dbReference>
<accession>A0A1X3DJY3</accession>
<dbReference type="OrthoDB" id="7839302at2"/>
<gene>
    <name evidence="3" type="ORF">BV912_03005</name>
</gene>
<dbReference type="SUPFAM" id="SSF89946">
    <property type="entry name" value="Hypothetical protein VC0424"/>
    <property type="match status" value="1"/>
</dbReference>
<comment type="caution">
    <text evidence="3">The sequence shown here is derived from an EMBL/GenBank/DDBJ whole genome shotgun (WGS) entry which is preliminary data.</text>
</comment>
<dbReference type="Proteomes" id="UP000193303">
    <property type="component" value="Unassembled WGS sequence"/>
</dbReference>
<dbReference type="InterPro" id="IPR016097">
    <property type="entry name" value="DUF695"/>
</dbReference>
<name>A0A1X3DJY3_9NEIS</name>
<dbReference type="AlphaFoldDB" id="A0A1X3DJY3"/>
<protein>
    <recommendedName>
        <fullName evidence="5">DUF695 domain-containing protein</fullName>
    </recommendedName>
</protein>
<feature type="domain" description="Regulator of ribonuclease activity B" evidence="2">
    <location>
        <begin position="168"/>
        <end position="267"/>
    </location>
</feature>
<evidence type="ECO:0000313" key="3">
    <source>
        <dbReference type="EMBL" id="OSI23849.1"/>
    </source>
</evidence>
<reference evidence="4" key="1">
    <citation type="submission" date="2017-01" db="EMBL/GenBank/DDBJ databases">
        <authorList>
            <person name="Mah S.A."/>
            <person name="Swanson W.J."/>
            <person name="Moy G.W."/>
            <person name="Vacquier V.D."/>
        </authorList>
    </citation>
    <scope>NUCLEOTIDE SEQUENCE [LARGE SCALE GENOMIC DNA]</scope>
    <source>
        <strain evidence="4">124861</strain>
    </source>
</reference>
<feature type="domain" description="DUF695" evidence="1">
    <location>
        <begin position="26"/>
        <end position="158"/>
    </location>
</feature>